<feature type="region of interest" description="Disordered" evidence="4">
    <location>
        <begin position="40"/>
        <end position="59"/>
    </location>
</feature>
<evidence type="ECO:0000259" key="7">
    <source>
        <dbReference type="Pfam" id="PF16355"/>
    </source>
</evidence>
<reference evidence="9 10" key="1">
    <citation type="submission" date="2020-03" db="EMBL/GenBank/DDBJ databases">
        <title>Propioniciclava sp. nov., isolated from Hydrophilus acuminatus.</title>
        <authorList>
            <person name="Hyun D.-W."/>
            <person name="Bae J.-W."/>
        </authorList>
    </citation>
    <scope>NUCLEOTIDE SEQUENCE [LARGE SCALE GENOMIC DNA]</scope>
    <source>
        <strain evidence="9 10">HDW11</strain>
    </source>
</reference>
<feature type="domain" description="Glycoside hydrolase family 2 immunoglobulin-like beta-sandwich" evidence="5">
    <location>
        <begin position="167"/>
        <end position="269"/>
    </location>
</feature>
<dbReference type="AlphaFoldDB" id="A0A6G7Y7S2"/>
<dbReference type="InterPro" id="IPR006101">
    <property type="entry name" value="Glyco_hydro_2"/>
</dbReference>
<dbReference type="KEGG" id="prv:G7070_11140"/>
<dbReference type="PANTHER" id="PTHR42732">
    <property type="entry name" value="BETA-GALACTOSIDASE"/>
    <property type="match status" value="1"/>
</dbReference>
<dbReference type="InterPro" id="IPR036156">
    <property type="entry name" value="Beta-gal/glucu_dom_sf"/>
</dbReference>
<evidence type="ECO:0000256" key="1">
    <source>
        <dbReference type="ARBA" id="ARBA00007401"/>
    </source>
</evidence>
<evidence type="ECO:0000259" key="5">
    <source>
        <dbReference type="Pfam" id="PF00703"/>
    </source>
</evidence>
<dbReference type="InterPro" id="IPR008979">
    <property type="entry name" value="Galactose-bd-like_sf"/>
</dbReference>
<keyword evidence="3" id="KW-0326">Glycosidase</keyword>
<accession>A0A6G7Y7S2</accession>
<dbReference type="Gene3D" id="2.60.120.260">
    <property type="entry name" value="Galactose-binding domain-like"/>
    <property type="match status" value="1"/>
</dbReference>
<dbReference type="InterPro" id="IPR013783">
    <property type="entry name" value="Ig-like_fold"/>
</dbReference>
<protein>
    <submittedName>
        <fullName evidence="9">Glycoside hydrolase family 2 protein</fullName>
    </submittedName>
</protein>
<dbReference type="GO" id="GO:0004553">
    <property type="term" value="F:hydrolase activity, hydrolyzing O-glycosyl compounds"/>
    <property type="evidence" value="ECO:0007669"/>
    <property type="project" value="InterPro"/>
</dbReference>
<evidence type="ECO:0000313" key="10">
    <source>
        <dbReference type="Proteomes" id="UP000501058"/>
    </source>
</evidence>
<sequence>MTEFVFRRPLNTDWICTRPAGHFERVTGTRPPARAVRLPHDAMRDADRTPDAPSGGSSGYYPGGAWRYERVLDVPAEWAGRHVGLTFDGVYGNARIFVDDVQVAHRPNGYARFHVEIGSHLVPGTPATIRVDVRTGQDSRWYSGAGLYRGVELVVADGVHLAPDGVVATTPEVDDEYAAVEVVAHVVNDTARLRVVRARFALADAGAPVAAEDAPVTVPARSTMTVRRKLWIPNPRRWSVEDPHRHDLAVRLYDGEETLDETALRVGVRTVQADPYRGLRINGTPLKLRGACIHHDNGVLGAAAHPEAEARKIARLKAAGFNAVRISHNPASQALLEACDAQGMLVMNEAFDAWGAEKSPTDYAGHFDRWWADDLAALVASSVNHPSVIMYSIGNEIPELGRADGRITGRLLAEEVRRLDPTRLVTNGMQMLFLVDLDRQMEEAGGLNQFMGGVMDRTADGGQGFAAGQNVLATTPRADAAVEEACSVLDVTGYNYAEARYAYDAEHRPTRISVGSETFPSRIAHNWNQVEAHPQVLGDFTWVGHDYLGEAGIGGHAYAEQGATFPYGLGYPNLTAACGDLDLLGEPLPIAAYRALVFGLRTAPAIAVERPQHHGWTIPAPNAWQWTDTIASWTWPGAEGLTTMVEVYADADEVELFLDGRSLGRAPVGDQRLLVARFEVAYAPGELVAVALRDGAEVGRTSLATAGEVAALSLSRTDVAPDGTPTVADLDADGGLTFVTAELVDAAGRRNTGSDRLLRVEVSGPGELIGLGSGAPRTEERFDASQVTSHDGRAMAVVRATGPGEIVVRFADADGLAAEVVVPAV</sequence>
<dbReference type="PRINTS" id="PR00132">
    <property type="entry name" value="GLHYDRLASE2"/>
</dbReference>
<dbReference type="EMBL" id="CP049865">
    <property type="protein sequence ID" value="QIK72726.1"/>
    <property type="molecule type" value="Genomic_DNA"/>
</dbReference>
<comment type="similarity">
    <text evidence="1">Belongs to the glycosyl hydrolase 2 family.</text>
</comment>
<dbReference type="Pfam" id="PF18565">
    <property type="entry name" value="Glyco_hydro2_C5"/>
    <property type="match status" value="1"/>
</dbReference>
<feature type="domain" description="DUF4982" evidence="7">
    <location>
        <begin position="642"/>
        <end position="698"/>
    </location>
</feature>
<dbReference type="Proteomes" id="UP000501058">
    <property type="component" value="Chromosome"/>
</dbReference>
<evidence type="ECO:0000313" key="9">
    <source>
        <dbReference type="EMBL" id="QIK72726.1"/>
    </source>
</evidence>
<evidence type="ECO:0000256" key="3">
    <source>
        <dbReference type="ARBA" id="ARBA00023295"/>
    </source>
</evidence>
<dbReference type="InterPro" id="IPR051913">
    <property type="entry name" value="GH2_Domain-Containing"/>
</dbReference>
<proteinExistence type="inferred from homology"/>
<dbReference type="InterPro" id="IPR006102">
    <property type="entry name" value="Ig-like_GH2"/>
</dbReference>
<feature type="compositionally biased region" description="Basic and acidic residues" evidence="4">
    <location>
        <begin position="40"/>
        <end position="50"/>
    </location>
</feature>
<dbReference type="Pfam" id="PF02836">
    <property type="entry name" value="Glyco_hydro_2_C"/>
    <property type="match status" value="1"/>
</dbReference>
<name>A0A6G7Y7S2_9ACTN</name>
<evidence type="ECO:0000259" key="6">
    <source>
        <dbReference type="Pfam" id="PF02836"/>
    </source>
</evidence>
<dbReference type="GO" id="GO:0005975">
    <property type="term" value="P:carbohydrate metabolic process"/>
    <property type="evidence" value="ECO:0007669"/>
    <property type="project" value="InterPro"/>
</dbReference>
<dbReference type="InterPro" id="IPR017853">
    <property type="entry name" value="GH"/>
</dbReference>
<dbReference type="SUPFAM" id="SSF49303">
    <property type="entry name" value="beta-Galactosidase/glucuronidase domain"/>
    <property type="match status" value="1"/>
</dbReference>
<dbReference type="InterPro" id="IPR032311">
    <property type="entry name" value="DUF4982"/>
</dbReference>
<dbReference type="InterPro" id="IPR040605">
    <property type="entry name" value="Glyco_hydro2_dom5"/>
</dbReference>
<dbReference type="SUPFAM" id="SSF51445">
    <property type="entry name" value="(Trans)glycosidases"/>
    <property type="match status" value="1"/>
</dbReference>
<dbReference type="SUPFAM" id="SSF49785">
    <property type="entry name" value="Galactose-binding domain-like"/>
    <property type="match status" value="1"/>
</dbReference>
<dbReference type="Pfam" id="PF16355">
    <property type="entry name" value="DUF4982"/>
    <property type="match status" value="1"/>
</dbReference>
<dbReference type="Gene3D" id="3.20.20.80">
    <property type="entry name" value="Glycosidases"/>
    <property type="match status" value="1"/>
</dbReference>
<dbReference type="InterPro" id="IPR006103">
    <property type="entry name" value="Glyco_hydro_2_cat"/>
</dbReference>
<keyword evidence="2 9" id="KW-0378">Hydrolase</keyword>
<organism evidence="9 10">
    <name type="scientific">Propioniciclava coleopterorum</name>
    <dbReference type="NCBI Taxonomy" id="2714937"/>
    <lineage>
        <taxon>Bacteria</taxon>
        <taxon>Bacillati</taxon>
        <taxon>Actinomycetota</taxon>
        <taxon>Actinomycetes</taxon>
        <taxon>Propionibacteriales</taxon>
        <taxon>Propionibacteriaceae</taxon>
        <taxon>Propioniciclava</taxon>
    </lineage>
</organism>
<dbReference type="PANTHER" id="PTHR42732:SF1">
    <property type="entry name" value="BETA-MANNOSIDASE"/>
    <property type="match status" value="1"/>
</dbReference>
<gene>
    <name evidence="9" type="ORF">G7070_11140</name>
</gene>
<dbReference type="Gene3D" id="2.60.40.10">
    <property type="entry name" value="Immunoglobulins"/>
    <property type="match status" value="3"/>
</dbReference>
<evidence type="ECO:0000256" key="4">
    <source>
        <dbReference type="SAM" id="MobiDB-lite"/>
    </source>
</evidence>
<dbReference type="Pfam" id="PF00703">
    <property type="entry name" value="Glyco_hydro_2"/>
    <property type="match status" value="1"/>
</dbReference>
<keyword evidence="10" id="KW-1185">Reference proteome</keyword>
<feature type="domain" description="Glycoside hydrolase family 2" evidence="8">
    <location>
        <begin position="731"/>
        <end position="819"/>
    </location>
</feature>
<dbReference type="RefSeq" id="WP_166233799.1">
    <property type="nucleotide sequence ID" value="NZ_CP049865.1"/>
</dbReference>
<evidence type="ECO:0000259" key="8">
    <source>
        <dbReference type="Pfam" id="PF18565"/>
    </source>
</evidence>
<evidence type="ECO:0000256" key="2">
    <source>
        <dbReference type="ARBA" id="ARBA00022801"/>
    </source>
</evidence>
<feature type="domain" description="Glycoside hydrolase family 2 catalytic" evidence="6">
    <location>
        <begin position="279"/>
        <end position="426"/>
    </location>
</feature>